<accession>M4RBH5</accession>
<proteinExistence type="predicted"/>
<dbReference type="HOGENOM" id="CLU_2785591_0_0_11"/>
<dbReference type="KEGG" id="btp:D805_0538"/>
<dbReference type="Proteomes" id="UP000011835">
    <property type="component" value="Chromosome"/>
</dbReference>
<evidence type="ECO:0000313" key="2">
    <source>
        <dbReference type="Proteomes" id="UP000011835"/>
    </source>
</evidence>
<dbReference type="AlphaFoldDB" id="M4RBH5"/>
<sequence length="68" mass="7506">MVSLLGVAHGDCELAHGGRWKPRVEAALSWNLGLYPLSNANQRFSPGSRAQIVGYGSADPRKWRNTKR</sequence>
<dbReference type="PATRIC" id="fig|1254439.12.peg.541"/>
<reference evidence="1 2" key="1">
    <citation type="journal article" date="2013" name="Genome Announc.">
        <title>Complete Genome Sequence of the Probiotic Bifidobacterium thermophilum Strain RBL67.</title>
        <authorList>
            <person name="Jans C."/>
            <person name="Lacroix C."/>
            <person name="Follador R."/>
            <person name="Stevens M.J."/>
        </authorList>
    </citation>
    <scope>NUCLEOTIDE SEQUENCE [LARGE SCALE GENOMIC DNA]</scope>
    <source>
        <strain evidence="1 2">RBL67</strain>
    </source>
</reference>
<gene>
    <name evidence="1" type="ORF">D805_0538</name>
</gene>
<dbReference type="EMBL" id="CP004346">
    <property type="protein sequence ID" value="AGH40805.1"/>
    <property type="molecule type" value="Genomic_DNA"/>
</dbReference>
<name>M4RBH5_9BIFI</name>
<organism evidence="1 2">
    <name type="scientific">Bifidobacterium thermophilum RBL67</name>
    <dbReference type="NCBI Taxonomy" id="1254439"/>
    <lineage>
        <taxon>Bacteria</taxon>
        <taxon>Bacillati</taxon>
        <taxon>Actinomycetota</taxon>
        <taxon>Actinomycetes</taxon>
        <taxon>Bifidobacteriales</taxon>
        <taxon>Bifidobacteriaceae</taxon>
        <taxon>Bifidobacterium</taxon>
    </lineage>
</organism>
<keyword evidence="2" id="KW-1185">Reference proteome</keyword>
<protein>
    <submittedName>
        <fullName evidence="1">Uncharacterized protein</fullName>
    </submittedName>
</protein>
<evidence type="ECO:0000313" key="1">
    <source>
        <dbReference type="EMBL" id="AGH40805.1"/>
    </source>
</evidence>